<protein>
    <recommendedName>
        <fullName evidence="3">F-box domain-containing protein</fullName>
    </recommendedName>
</protein>
<sequence length="542" mass="59436">MPQSLQFLDLPPELILACLVHLPFNDLTTCLNAGNRLLHDILADSVLMRYRAEQEYAGIEENLHVLSNLVISDRLKELRRREEDWLDFSPRARHTITLDFRTTGLYDLAADIYMVGDTPDPATSLCTAIKYVYTSPGPDTAQWHCINAGRPIVDFGTALEEHDLIAIVTYAPVAAHSQVYSVDVQLLRFSTGSPHPLATRPNLHIHVVSADCGSPGVSLAIVGRTLAIAFIYWGAASRDLDTLHLYDWQLGLPIVAAFEISNTALGFLTPDIIIIPNSLRATLDVFRIPPLGSKPAAQLEMWSFCLPTLQSGHTILSFRCRGEPNPRTSLVHAGRARFLPKPEDAIMLFSFETGGLDEHCFVLHRASFLRFLHAAAVASPPLFDETAAAPWSTWGPQCTSWIDGAPLSQHYITTTAGQRMVGIRYDAPERAAPVVVFDFTARALRICRRRAEAPEAAEGPGDHAAPAHARAVVRVVEHPPSGVQPAPAAAFAEPVVSLLPYVEIVSEETFDFGAVIINNENIIGVRFSGEDSVQSLEILHFG</sequence>
<evidence type="ECO:0000313" key="2">
    <source>
        <dbReference type="Proteomes" id="UP001219525"/>
    </source>
</evidence>
<reference evidence="1" key="1">
    <citation type="submission" date="2023-03" db="EMBL/GenBank/DDBJ databases">
        <title>Massive genome expansion in bonnet fungi (Mycena s.s.) driven by repeated elements and novel gene families across ecological guilds.</title>
        <authorList>
            <consortium name="Lawrence Berkeley National Laboratory"/>
            <person name="Harder C.B."/>
            <person name="Miyauchi S."/>
            <person name="Viragh M."/>
            <person name="Kuo A."/>
            <person name="Thoen E."/>
            <person name="Andreopoulos B."/>
            <person name="Lu D."/>
            <person name="Skrede I."/>
            <person name="Drula E."/>
            <person name="Henrissat B."/>
            <person name="Morin E."/>
            <person name="Kohler A."/>
            <person name="Barry K."/>
            <person name="LaButti K."/>
            <person name="Morin E."/>
            <person name="Salamov A."/>
            <person name="Lipzen A."/>
            <person name="Mereny Z."/>
            <person name="Hegedus B."/>
            <person name="Baldrian P."/>
            <person name="Stursova M."/>
            <person name="Weitz H."/>
            <person name="Taylor A."/>
            <person name="Grigoriev I.V."/>
            <person name="Nagy L.G."/>
            <person name="Martin F."/>
            <person name="Kauserud H."/>
        </authorList>
    </citation>
    <scope>NUCLEOTIDE SEQUENCE</scope>
    <source>
        <strain evidence="1">9144</strain>
    </source>
</reference>
<name>A0AAD6UQ41_9AGAR</name>
<organism evidence="1 2">
    <name type="scientific">Mycena pura</name>
    <dbReference type="NCBI Taxonomy" id="153505"/>
    <lineage>
        <taxon>Eukaryota</taxon>
        <taxon>Fungi</taxon>
        <taxon>Dikarya</taxon>
        <taxon>Basidiomycota</taxon>
        <taxon>Agaricomycotina</taxon>
        <taxon>Agaricomycetes</taxon>
        <taxon>Agaricomycetidae</taxon>
        <taxon>Agaricales</taxon>
        <taxon>Marasmiineae</taxon>
        <taxon>Mycenaceae</taxon>
        <taxon>Mycena</taxon>
    </lineage>
</organism>
<gene>
    <name evidence="1" type="ORF">GGX14DRAFT_601033</name>
</gene>
<dbReference type="AlphaFoldDB" id="A0AAD6UQ41"/>
<dbReference type="EMBL" id="JARJCW010000135">
    <property type="protein sequence ID" value="KAJ7191284.1"/>
    <property type="molecule type" value="Genomic_DNA"/>
</dbReference>
<proteinExistence type="predicted"/>
<accession>A0AAD6UQ41</accession>
<keyword evidence="2" id="KW-1185">Reference proteome</keyword>
<comment type="caution">
    <text evidence="1">The sequence shown here is derived from an EMBL/GenBank/DDBJ whole genome shotgun (WGS) entry which is preliminary data.</text>
</comment>
<dbReference type="Proteomes" id="UP001219525">
    <property type="component" value="Unassembled WGS sequence"/>
</dbReference>
<evidence type="ECO:0000313" key="1">
    <source>
        <dbReference type="EMBL" id="KAJ7191284.1"/>
    </source>
</evidence>
<evidence type="ECO:0008006" key="3">
    <source>
        <dbReference type="Google" id="ProtNLM"/>
    </source>
</evidence>